<evidence type="ECO:0000313" key="2">
    <source>
        <dbReference type="Proteomes" id="UP000541444"/>
    </source>
</evidence>
<protein>
    <recommendedName>
        <fullName evidence="3">Myb/SANT-like domain-containing protein</fullName>
    </recommendedName>
</protein>
<dbReference type="Proteomes" id="UP000541444">
    <property type="component" value="Unassembled WGS sequence"/>
</dbReference>
<organism evidence="1 2">
    <name type="scientific">Kingdonia uniflora</name>
    <dbReference type="NCBI Taxonomy" id="39325"/>
    <lineage>
        <taxon>Eukaryota</taxon>
        <taxon>Viridiplantae</taxon>
        <taxon>Streptophyta</taxon>
        <taxon>Embryophyta</taxon>
        <taxon>Tracheophyta</taxon>
        <taxon>Spermatophyta</taxon>
        <taxon>Magnoliopsida</taxon>
        <taxon>Ranunculales</taxon>
        <taxon>Circaeasteraceae</taxon>
        <taxon>Kingdonia</taxon>
    </lineage>
</organism>
<reference evidence="1 2" key="1">
    <citation type="journal article" date="2020" name="IScience">
        <title>Genome Sequencing of the Endangered Kingdonia uniflora (Circaeasteraceae, Ranunculales) Reveals Potential Mechanisms of Evolutionary Specialization.</title>
        <authorList>
            <person name="Sun Y."/>
            <person name="Deng T."/>
            <person name="Zhang A."/>
            <person name="Moore M.J."/>
            <person name="Landis J.B."/>
            <person name="Lin N."/>
            <person name="Zhang H."/>
            <person name="Zhang X."/>
            <person name="Huang J."/>
            <person name="Zhang X."/>
            <person name="Sun H."/>
            <person name="Wang H."/>
        </authorList>
    </citation>
    <scope>NUCLEOTIDE SEQUENCE [LARGE SCALE GENOMIC DNA]</scope>
    <source>
        <strain evidence="1">TB1705</strain>
        <tissue evidence="1">Leaf</tissue>
    </source>
</reference>
<dbReference type="AlphaFoldDB" id="A0A7J7NP21"/>
<gene>
    <name evidence="1" type="ORF">GIB67_026588</name>
</gene>
<evidence type="ECO:0008006" key="3">
    <source>
        <dbReference type="Google" id="ProtNLM"/>
    </source>
</evidence>
<proteinExistence type="predicted"/>
<dbReference type="EMBL" id="JACGCM010000685">
    <property type="protein sequence ID" value="KAF6168702.1"/>
    <property type="molecule type" value="Genomic_DNA"/>
</dbReference>
<accession>A0A7J7NP21</accession>
<evidence type="ECO:0000313" key="1">
    <source>
        <dbReference type="EMBL" id="KAF6168702.1"/>
    </source>
</evidence>
<dbReference type="OrthoDB" id="1301570at2759"/>
<keyword evidence="2" id="KW-1185">Reference proteome</keyword>
<sequence length="237" mass="27315">MDGSETHLDVDSKEKSKHLRWYFAMDNVLINILVEEARQGRKTGKHWKDSVWKVEQEKFRGLRGRSPKWDFQKLSIIMNKSNATEHSVSGTFVCTDVIKMDRECIDDFYLLEKDPNIGDIEEGVSVLNDNVGRRPVSPSTQKCHRKKPRAMTIEAVKEIVEGINAKIQQLDKSLDPLAFAGMLYAELMKTEGFSSKYLDSAFGILRRDSLEAENFLVRSVEFRKEMLERLREKIGDV</sequence>
<comment type="caution">
    <text evidence="1">The sequence shown here is derived from an EMBL/GenBank/DDBJ whole genome shotgun (WGS) entry which is preliminary data.</text>
</comment>
<name>A0A7J7NP21_9MAGN</name>